<name>A0A178CVR6_9EURO</name>
<proteinExistence type="predicted"/>
<accession>A0A178CVR6</accession>
<evidence type="ECO:0000313" key="3">
    <source>
        <dbReference type="Proteomes" id="UP000185904"/>
    </source>
</evidence>
<evidence type="ECO:0000313" key="2">
    <source>
        <dbReference type="EMBL" id="OAL33354.1"/>
    </source>
</evidence>
<evidence type="ECO:0000259" key="1">
    <source>
        <dbReference type="Pfam" id="PF24968"/>
    </source>
</evidence>
<dbReference type="InterPro" id="IPR056672">
    <property type="entry name" value="DUF7770"/>
</dbReference>
<dbReference type="Pfam" id="PF24968">
    <property type="entry name" value="DUF7770"/>
    <property type="match status" value="1"/>
</dbReference>
<dbReference type="Proteomes" id="UP000185904">
    <property type="component" value="Unassembled WGS sequence"/>
</dbReference>
<sequence length="163" mass="18396">MPSSTTIGIIWIPPELQQHENAIVREIYFVCYPPHDVDDPPTKYTNHWTFFLKIITLKQYSVTARGLFYVTLNPVPDLTVKGVLNLIRTDGLDKYIFDADGNGCRYWTMQFVTHLDQAGKVANSMEAECLAERLGKTWTAGVDGQAVELELPRGTPASPGRFY</sequence>
<feature type="domain" description="DUF7770" evidence="1">
    <location>
        <begin position="55"/>
        <end position="163"/>
    </location>
</feature>
<protein>
    <recommendedName>
        <fullName evidence="1">DUF7770 domain-containing protein</fullName>
    </recommendedName>
</protein>
<reference evidence="2 3" key="1">
    <citation type="submission" date="2016-03" db="EMBL/GenBank/DDBJ databases">
        <title>The draft genome sequence of Fonsecaea nubica causative agent of cutaneous subcutaneous infection in human host.</title>
        <authorList>
            <person name="Costa F."/>
            <person name="Sybren D.H."/>
            <person name="Raittz R.T."/>
            <person name="Weiss V.A."/>
            <person name="Leao A.C."/>
            <person name="Gomes R."/>
            <person name="De Souza E.M."/>
            <person name="Pedrosa F.O."/>
            <person name="Steffens M.B."/>
            <person name="Bombassaro A."/>
            <person name="Tadra-Sfeir M.Z."/>
            <person name="Moreno L.F."/>
            <person name="Najafzadeh M.J."/>
            <person name="Felipe M.S."/>
            <person name="Teixeira M."/>
            <person name="Sun J."/>
            <person name="Xi L."/>
            <person name="Castro M.A."/>
            <person name="Vicente V.A."/>
        </authorList>
    </citation>
    <scope>NUCLEOTIDE SEQUENCE [LARGE SCALE GENOMIC DNA]</scope>
    <source>
        <strain evidence="2 3">CBS 269.64</strain>
    </source>
</reference>
<dbReference type="EMBL" id="LVCJ01000051">
    <property type="protein sequence ID" value="OAL33354.1"/>
    <property type="molecule type" value="Genomic_DNA"/>
</dbReference>
<comment type="caution">
    <text evidence="2">The sequence shown here is derived from an EMBL/GenBank/DDBJ whole genome shotgun (WGS) entry which is preliminary data.</text>
</comment>
<gene>
    <name evidence="2" type="ORF">AYO20_07365</name>
</gene>
<keyword evidence="3" id="KW-1185">Reference proteome</keyword>
<dbReference type="RefSeq" id="XP_022498366.1">
    <property type="nucleotide sequence ID" value="XM_022645651.1"/>
</dbReference>
<dbReference type="GeneID" id="34590777"/>
<organism evidence="2 3">
    <name type="scientific">Fonsecaea nubica</name>
    <dbReference type="NCBI Taxonomy" id="856822"/>
    <lineage>
        <taxon>Eukaryota</taxon>
        <taxon>Fungi</taxon>
        <taxon>Dikarya</taxon>
        <taxon>Ascomycota</taxon>
        <taxon>Pezizomycotina</taxon>
        <taxon>Eurotiomycetes</taxon>
        <taxon>Chaetothyriomycetidae</taxon>
        <taxon>Chaetothyriales</taxon>
        <taxon>Herpotrichiellaceae</taxon>
        <taxon>Fonsecaea</taxon>
    </lineage>
</organism>
<dbReference type="AlphaFoldDB" id="A0A178CVR6"/>
<dbReference type="OrthoDB" id="3527137at2759"/>